<organism evidence="18 19">
    <name type="scientific">Methanoliparum thermophilum</name>
    <dbReference type="NCBI Taxonomy" id="2491083"/>
    <lineage>
        <taxon>Archaea</taxon>
        <taxon>Methanobacteriati</taxon>
        <taxon>Methanobacteriota</taxon>
        <taxon>Candidatus Methanoliparia</taxon>
        <taxon>Candidatus Methanoliparales</taxon>
        <taxon>Candidatus Methanoliparaceae</taxon>
        <taxon>Candidatus Methanoliparum</taxon>
    </lineage>
</organism>
<evidence type="ECO:0000256" key="13">
    <source>
        <dbReference type="ARBA" id="ARBA00029437"/>
    </source>
</evidence>
<evidence type="ECO:0000256" key="3">
    <source>
        <dbReference type="ARBA" id="ARBA00022605"/>
    </source>
</evidence>
<evidence type="ECO:0000256" key="10">
    <source>
        <dbReference type="ARBA" id="ARBA00023304"/>
    </source>
</evidence>
<dbReference type="Proteomes" id="UP000317158">
    <property type="component" value="Unassembled WGS sequence"/>
</dbReference>
<evidence type="ECO:0000256" key="15">
    <source>
        <dbReference type="HAMAP-Rule" id="MF_00012"/>
    </source>
</evidence>
<comment type="function">
    <text evidence="15">Functions in the biosynthesis of branched-chain amino acids. Catalyzes the dehydration of (2R,3R)-2,3-dihydroxy-3-methylpentanoate (2,3-dihydroxy-3-methylvalerate) into 2-oxo-3-methylpentanoate (2-oxo-3-methylvalerate) and of (2R)-2,3-dihydroxy-3-methylbutanoate (2,3-dihydroxyisovalerate) into 2-oxo-3-methylbutanoate (2-oxoisovalerate), the penultimate precursor to L-isoleucine and L-valine, respectively.</text>
</comment>
<dbReference type="InterPro" id="IPR004404">
    <property type="entry name" value="DihydroxyA_deHydtase"/>
</dbReference>
<evidence type="ECO:0000256" key="8">
    <source>
        <dbReference type="ARBA" id="ARBA00023014"/>
    </source>
</evidence>
<gene>
    <name evidence="15 18" type="primary">ilvD</name>
    <name evidence="18" type="ORF">EF806_01395</name>
</gene>
<dbReference type="GO" id="GO:0009099">
    <property type="term" value="P:L-valine biosynthetic process"/>
    <property type="evidence" value="ECO:0007669"/>
    <property type="project" value="UniProtKB-UniRule"/>
</dbReference>
<dbReference type="PROSITE" id="PS00887">
    <property type="entry name" value="ILVD_EDD_2"/>
    <property type="match status" value="1"/>
</dbReference>
<feature type="domain" description="Dihydroxy-acid/6-phosphogluconate dehydratase C-terminal" evidence="17">
    <location>
        <begin position="355"/>
        <end position="544"/>
    </location>
</feature>
<evidence type="ECO:0000256" key="4">
    <source>
        <dbReference type="ARBA" id="ARBA00022714"/>
    </source>
</evidence>
<feature type="binding site" evidence="15">
    <location>
        <position position="120"/>
    </location>
    <ligand>
        <name>Mg(2+)</name>
        <dbReference type="ChEBI" id="CHEBI:18420"/>
    </ligand>
</feature>
<dbReference type="EMBL" id="RXIF01000003">
    <property type="protein sequence ID" value="RZN65199.1"/>
    <property type="molecule type" value="Genomic_DNA"/>
</dbReference>
<evidence type="ECO:0000256" key="6">
    <source>
        <dbReference type="ARBA" id="ARBA00022842"/>
    </source>
</evidence>
<keyword evidence="9 15" id="KW-0456">Lyase</keyword>
<evidence type="ECO:0000313" key="19">
    <source>
        <dbReference type="Proteomes" id="UP000317158"/>
    </source>
</evidence>
<dbReference type="HAMAP" id="MF_00012">
    <property type="entry name" value="IlvD"/>
    <property type="match status" value="1"/>
</dbReference>
<dbReference type="NCBIfam" id="NF002068">
    <property type="entry name" value="PRK00911.1"/>
    <property type="match status" value="1"/>
</dbReference>
<comment type="pathway">
    <text evidence="12 15">Amino-acid biosynthesis; L-valine biosynthesis; L-valine from pyruvate: step 3/4.</text>
</comment>
<keyword evidence="8 15" id="KW-0411">Iron-sulfur</keyword>
<keyword evidence="6 15" id="KW-0460">Magnesium</keyword>
<dbReference type="UniPathway" id="UPA00047">
    <property type="reaction ID" value="UER00057"/>
</dbReference>
<feature type="binding site" description="via carbamate group" evidence="15">
    <location>
        <position position="121"/>
    </location>
    <ligand>
        <name>Mg(2+)</name>
        <dbReference type="ChEBI" id="CHEBI:18420"/>
    </ligand>
</feature>
<dbReference type="SUPFAM" id="SSF143975">
    <property type="entry name" value="IlvD/EDD N-terminal domain-like"/>
    <property type="match status" value="1"/>
</dbReference>
<evidence type="ECO:0000256" key="5">
    <source>
        <dbReference type="ARBA" id="ARBA00022723"/>
    </source>
</evidence>
<dbReference type="GO" id="GO:0051537">
    <property type="term" value="F:2 iron, 2 sulfur cluster binding"/>
    <property type="evidence" value="ECO:0007669"/>
    <property type="project" value="UniProtKB-UniRule"/>
</dbReference>
<evidence type="ECO:0000256" key="7">
    <source>
        <dbReference type="ARBA" id="ARBA00023004"/>
    </source>
</evidence>
<comment type="pathway">
    <text evidence="13 15">Amino-acid biosynthesis; L-isoleucine biosynthesis; L-isoleucine from 2-oxobutanoate: step 3/4.</text>
</comment>
<dbReference type="FunFam" id="3.50.30.80:FF:000001">
    <property type="entry name" value="Dihydroxy-acid dehydratase"/>
    <property type="match status" value="1"/>
</dbReference>
<dbReference type="GO" id="GO:0005829">
    <property type="term" value="C:cytosol"/>
    <property type="evidence" value="ECO:0007669"/>
    <property type="project" value="TreeGrafter"/>
</dbReference>
<comment type="catalytic activity">
    <reaction evidence="11">
        <text>(2R)-2,3-dihydroxy-3-methylbutanoate = 3-methyl-2-oxobutanoate + H2O</text>
        <dbReference type="Rhea" id="RHEA:24809"/>
        <dbReference type="ChEBI" id="CHEBI:11851"/>
        <dbReference type="ChEBI" id="CHEBI:15377"/>
        <dbReference type="ChEBI" id="CHEBI:49072"/>
        <dbReference type="EC" id="4.2.1.9"/>
    </reaction>
    <physiologicalReaction direction="left-to-right" evidence="11">
        <dbReference type="Rhea" id="RHEA:24810"/>
    </physiologicalReaction>
</comment>
<dbReference type="PANTHER" id="PTHR43661:SF3">
    <property type="entry name" value="D-XYLONATE DEHYDRATASE YAGF-RELATED"/>
    <property type="match status" value="1"/>
</dbReference>
<dbReference type="Pfam" id="PF00920">
    <property type="entry name" value="ILVD_EDD_N"/>
    <property type="match status" value="1"/>
</dbReference>
<keyword evidence="7 15" id="KW-0408">Iron</keyword>
<comment type="subunit">
    <text evidence="15">Homodimer.</text>
</comment>
<dbReference type="InterPro" id="IPR056740">
    <property type="entry name" value="ILV_EDD_C"/>
</dbReference>
<proteinExistence type="inferred from homology"/>
<dbReference type="EC" id="4.2.1.9" evidence="14 15"/>
<evidence type="ECO:0000256" key="12">
    <source>
        <dbReference type="ARBA" id="ARBA00029436"/>
    </source>
</evidence>
<evidence type="ECO:0000259" key="16">
    <source>
        <dbReference type="Pfam" id="PF00920"/>
    </source>
</evidence>
<feature type="binding site" evidence="15">
    <location>
        <position position="78"/>
    </location>
    <ligand>
        <name>Mg(2+)</name>
        <dbReference type="ChEBI" id="CHEBI:18420"/>
    </ligand>
</feature>
<sequence>MRSDDIKKGFMKTPQRALLKADGLIDGDFDKPFIGIANAWNEIVPGHLHLKDLAKSVKDGISSSGGVSFEFGTIGICDGIAMGHNGMRYSLPSREIISDSVELMVEAHRLDGIVMLCSCDKIIPGMLMSALRMDIPAIFVTGGPMLPGYYEGKKLTFISAHDAFSKYKEGNIDKEDLKGIEDNCTPGCGSCQGLYTANTMSCITEVLGLSLPYCATALAVSAEKRRIAKESGIRIVQMVKEDYKPSDFISYESFENAITLDMLLGGSTNTVLHIPAIANEMGIKIDLKLFNEINERTRHICSLDPSGPYTMKDLHEAGGIPAVVRRAIDLFNDVRTVTKRKLKDIVKNAKIVNEDVIRPLDNPYHKTGGLKVLFGNLAEKGCVVKTAAIDKSMLHFKGRAVIFDCEEDAMDAILNKKIDKGDVVVIRYVGPKGAPGMPEMLNPTSAISAMGLDKSVALVTDGRFSGGTKGPCIGHISPEAAEGGMIALLKDGDLIEIDIPKGIIRTDLDDEEINNRKKAWKPIKKELKGYLLRYSRQVSSAADGGVLR</sequence>
<protein>
    <recommendedName>
        <fullName evidence="14 15">Dihydroxy-acid dehydratase</fullName>
        <shortName evidence="15">DAD</shortName>
        <ecNumber evidence="14 15">4.2.1.9</ecNumber>
    </recommendedName>
</protein>
<evidence type="ECO:0000256" key="2">
    <source>
        <dbReference type="ARBA" id="ARBA00006486"/>
    </source>
</evidence>
<evidence type="ECO:0000256" key="14">
    <source>
        <dbReference type="ARBA" id="ARBA00029490"/>
    </source>
</evidence>
<comment type="cofactor">
    <cofactor evidence="1 15">
        <name>Mg(2+)</name>
        <dbReference type="ChEBI" id="CHEBI:18420"/>
    </cofactor>
</comment>
<dbReference type="PANTHER" id="PTHR43661">
    <property type="entry name" value="D-XYLONATE DEHYDRATASE"/>
    <property type="match status" value="1"/>
</dbReference>
<keyword evidence="4 15" id="KW-0001">2Fe-2S</keyword>
<comment type="catalytic activity">
    <reaction evidence="15">
        <text>(2R,3R)-2,3-dihydroxy-3-methylpentanoate = (S)-3-methyl-2-oxopentanoate + H2O</text>
        <dbReference type="Rhea" id="RHEA:27694"/>
        <dbReference type="ChEBI" id="CHEBI:15377"/>
        <dbReference type="ChEBI" id="CHEBI:35146"/>
        <dbReference type="ChEBI" id="CHEBI:49258"/>
        <dbReference type="EC" id="4.2.1.9"/>
    </reaction>
</comment>
<accession>A0A520KT81</accession>
<evidence type="ECO:0000256" key="9">
    <source>
        <dbReference type="ARBA" id="ARBA00023239"/>
    </source>
</evidence>
<dbReference type="InterPro" id="IPR042096">
    <property type="entry name" value="Dihydro-acid_dehy_C"/>
</dbReference>
<dbReference type="GO" id="GO:0009097">
    <property type="term" value="P:isoleucine biosynthetic process"/>
    <property type="evidence" value="ECO:0007669"/>
    <property type="project" value="UniProtKB-UniRule"/>
</dbReference>
<dbReference type="Pfam" id="PF24877">
    <property type="entry name" value="ILV_EDD_C"/>
    <property type="match status" value="1"/>
</dbReference>
<comment type="caution">
    <text evidence="15">Lacks conserved residue(s) required for the propagation of feature annotation.</text>
</comment>
<keyword evidence="3 15" id="KW-0028">Amino-acid biosynthesis</keyword>
<evidence type="ECO:0000313" key="18">
    <source>
        <dbReference type="EMBL" id="RZN65199.1"/>
    </source>
</evidence>
<dbReference type="Gene3D" id="3.50.30.80">
    <property type="entry name" value="IlvD/EDD C-terminal domain-like"/>
    <property type="match status" value="1"/>
</dbReference>
<keyword evidence="5 15" id="KW-0479">Metal-binding</keyword>
<feature type="binding site" evidence="15">
    <location>
        <position position="439"/>
    </location>
    <ligand>
        <name>Mg(2+)</name>
        <dbReference type="ChEBI" id="CHEBI:18420"/>
    </ligand>
</feature>
<feature type="active site" description="Proton acceptor" evidence="15">
    <location>
        <position position="465"/>
    </location>
</feature>
<comment type="caution">
    <text evidence="18">The sequence shown here is derived from an EMBL/GenBank/DDBJ whole genome shotgun (WGS) entry which is preliminary data.</text>
</comment>
<feature type="modified residue" description="N6-carboxylysine" evidence="15">
    <location>
        <position position="121"/>
    </location>
</feature>
<dbReference type="SUPFAM" id="SSF52016">
    <property type="entry name" value="LeuD/IlvD-like"/>
    <property type="match status" value="1"/>
</dbReference>
<evidence type="ECO:0000259" key="17">
    <source>
        <dbReference type="Pfam" id="PF24877"/>
    </source>
</evidence>
<comment type="cofactor">
    <cofactor evidence="15">
        <name>[2Fe-2S] cluster</name>
        <dbReference type="ChEBI" id="CHEBI:190135"/>
    </cofactor>
    <text evidence="15">Binds 1 [2Fe-2S] cluster per subunit. This cluster acts as a Lewis acid cofactor.</text>
</comment>
<evidence type="ECO:0000256" key="1">
    <source>
        <dbReference type="ARBA" id="ARBA00001946"/>
    </source>
</evidence>
<dbReference type="NCBIfam" id="TIGR00110">
    <property type="entry name" value="ilvD"/>
    <property type="match status" value="1"/>
</dbReference>
<comment type="similarity">
    <text evidence="2 15">Belongs to the IlvD/Edd family.</text>
</comment>
<dbReference type="InterPro" id="IPR000581">
    <property type="entry name" value="ILV_EDD_N"/>
</dbReference>
<dbReference type="InterPro" id="IPR037237">
    <property type="entry name" value="IlvD/EDD_N"/>
</dbReference>
<dbReference type="AlphaFoldDB" id="A0A520KT81"/>
<reference evidence="18 19" key="1">
    <citation type="journal article" date="2019" name="Nat. Microbiol.">
        <title>Wide diversity of methane and short-chain alkane metabolisms in uncultured archaea.</title>
        <authorList>
            <person name="Borrel G."/>
            <person name="Adam P.S."/>
            <person name="McKay L.J."/>
            <person name="Chen L.X."/>
            <person name="Sierra-Garcia I.N."/>
            <person name="Sieber C.M."/>
            <person name="Letourneur Q."/>
            <person name="Ghozlane A."/>
            <person name="Andersen G.L."/>
            <person name="Li W.J."/>
            <person name="Hallam S.J."/>
            <person name="Muyzer G."/>
            <person name="de Oliveira V.M."/>
            <person name="Inskeep W.P."/>
            <person name="Banfield J.F."/>
            <person name="Gribaldo S."/>
        </authorList>
    </citation>
    <scope>NUCLEOTIDE SEQUENCE [LARGE SCALE GENOMIC DNA]</scope>
    <source>
        <strain evidence="18">NM1a</strain>
    </source>
</reference>
<dbReference type="GO" id="GO:0004160">
    <property type="term" value="F:dihydroxy-acid dehydratase activity"/>
    <property type="evidence" value="ECO:0007669"/>
    <property type="project" value="UniProtKB-UniRule"/>
</dbReference>
<keyword evidence="10 15" id="KW-0100">Branched-chain amino acid biosynthesis</keyword>
<dbReference type="GO" id="GO:0000287">
    <property type="term" value="F:magnesium ion binding"/>
    <property type="evidence" value="ECO:0007669"/>
    <property type="project" value="UniProtKB-UniRule"/>
</dbReference>
<dbReference type="UniPathway" id="UPA00049">
    <property type="reaction ID" value="UER00061"/>
</dbReference>
<evidence type="ECO:0000256" key="11">
    <source>
        <dbReference type="ARBA" id="ARBA00029304"/>
    </source>
</evidence>
<dbReference type="InterPro" id="IPR020558">
    <property type="entry name" value="DiOHA_6PGluconate_deHydtase_CS"/>
</dbReference>
<name>A0A520KT81_METT2</name>
<feature type="domain" description="Dihydroxy-acid/6-phosphogluconate dehydratase N-terminal" evidence="16">
    <location>
        <begin position="31"/>
        <end position="344"/>
    </location>
</feature>